<name>A0A934PPD2_9FLAO</name>
<dbReference type="AlphaFoldDB" id="A0A934PPD2"/>
<evidence type="ECO:0000313" key="2">
    <source>
        <dbReference type="Proteomes" id="UP000609172"/>
    </source>
</evidence>
<reference evidence="1" key="1">
    <citation type="submission" date="2020-12" db="EMBL/GenBank/DDBJ databases">
        <title>Bacterial novel species Flavobacterium sp. SE-1-e isolated from soil.</title>
        <authorList>
            <person name="Jung H.-Y."/>
        </authorList>
    </citation>
    <scope>NUCLEOTIDE SEQUENCE</scope>
    <source>
        <strain evidence="1">SE-1-e</strain>
    </source>
</reference>
<evidence type="ECO:0000313" key="1">
    <source>
        <dbReference type="EMBL" id="MBK0370580.1"/>
    </source>
</evidence>
<accession>A0A934PPD2</accession>
<proteinExistence type="predicted"/>
<sequence length="74" mass="8903">MDIQVEKLELIKMLAETENPAIIKSIRKIFKKEQKDWWNDLTDEQKEDIELSIQEFERGEVVSYESILKRHGLR</sequence>
<keyword evidence="2" id="KW-1185">Reference proteome</keyword>
<protein>
    <submittedName>
        <fullName evidence="1">Uncharacterized protein</fullName>
    </submittedName>
</protein>
<gene>
    <name evidence="1" type="ORF">I5M07_12145</name>
</gene>
<dbReference type="RefSeq" id="WP_200106714.1">
    <property type="nucleotide sequence ID" value="NZ_JAEHFV010000005.1"/>
</dbReference>
<dbReference type="EMBL" id="JAEHFV010000005">
    <property type="protein sequence ID" value="MBK0370580.1"/>
    <property type="molecule type" value="Genomic_DNA"/>
</dbReference>
<dbReference type="Proteomes" id="UP000609172">
    <property type="component" value="Unassembled WGS sequence"/>
</dbReference>
<comment type="caution">
    <text evidence="1">The sequence shown here is derived from an EMBL/GenBank/DDBJ whole genome shotgun (WGS) entry which is preliminary data.</text>
</comment>
<organism evidence="1 2">
    <name type="scientific">Flavobacterium agrisoli</name>
    <dbReference type="NCBI Taxonomy" id="2793066"/>
    <lineage>
        <taxon>Bacteria</taxon>
        <taxon>Pseudomonadati</taxon>
        <taxon>Bacteroidota</taxon>
        <taxon>Flavobacteriia</taxon>
        <taxon>Flavobacteriales</taxon>
        <taxon>Flavobacteriaceae</taxon>
        <taxon>Flavobacterium</taxon>
    </lineage>
</organism>